<feature type="domain" description="Aminotransferase class V" evidence="9">
    <location>
        <begin position="38"/>
        <end position="420"/>
    </location>
</feature>
<dbReference type="InterPro" id="IPR015424">
    <property type="entry name" value="PyrdxlP-dep_Trfase"/>
</dbReference>
<gene>
    <name evidence="10" type="ORF">KV397_13885</name>
</gene>
<dbReference type="Proteomes" id="UP000830631">
    <property type="component" value="Chromosome"/>
</dbReference>
<evidence type="ECO:0000256" key="1">
    <source>
        <dbReference type="ARBA" id="ARBA00001933"/>
    </source>
</evidence>
<evidence type="ECO:0000313" key="11">
    <source>
        <dbReference type="Proteomes" id="UP000830631"/>
    </source>
</evidence>
<evidence type="ECO:0000259" key="9">
    <source>
        <dbReference type="Pfam" id="PF00266"/>
    </source>
</evidence>
<dbReference type="Gene3D" id="3.40.640.10">
    <property type="entry name" value="Type I PLP-dependent aspartate aminotransferase-like (Major domain)"/>
    <property type="match status" value="1"/>
</dbReference>
<keyword evidence="11" id="KW-1185">Reference proteome</keyword>
<dbReference type="GO" id="GO:0031071">
    <property type="term" value="F:cysteine desulfurase activity"/>
    <property type="evidence" value="ECO:0007669"/>
    <property type="project" value="UniProtKB-EC"/>
</dbReference>
<evidence type="ECO:0000256" key="8">
    <source>
        <dbReference type="RuleBase" id="RU004506"/>
    </source>
</evidence>
<dbReference type="InterPro" id="IPR015422">
    <property type="entry name" value="PyrdxlP-dep_Trfase_small"/>
</dbReference>
<dbReference type="PROSITE" id="PS00595">
    <property type="entry name" value="AA_TRANSFER_CLASS_5"/>
    <property type="match status" value="1"/>
</dbReference>
<dbReference type="EC" id="2.8.1.7" evidence="3 8"/>
<name>A0ABY4J3U5_9MICO</name>
<evidence type="ECO:0000256" key="7">
    <source>
        <dbReference type="RuleBase" id="RU004504"/>
    </source>
</evidence>
<protein>
    <recommendedName>
        <fullName evidence="3 8">Cysteine desulfurase</fullName>
        <ecNumber evidence="3 8">2.8.1.7</ecNumber>
    </recommendedName>
</protein>
<evidence type="ECO:0000256" key="2">
    <source>
        <dbReference type="ARBA" id="ARBA00010447"/>
    </source>
</evidence>
<keyword evidence="4 8" id="KW-0808">Transferase</keyword>
<proteinExistence type="inferred from homology"/>
<dbReference type="Pfam" id="PF00266">
    <property type="entry name" value="Aminotran_5"/>
    <property type="match status" value="1"/>
</dbReference>
<keyword evidence="5 8" id="KW-0663">Pyridoxal phosphate</keyword>
<dbReference type="CDD" id="cd06453">
    <property type="entry name" value="SufS_like"/>
    <property type="match status" value="1"/>
</dbReference>
<comment type="catalytic activity">
    <reaction evidence="6 8">
        <text>(sulfur carrier)-H + L-cysteine = (sulfur carrier)-SH + L-alanine</text>
        <dbReference type="Rhea" id="RHEA:43892"/>
        <dbReference type="Rhea" id="RHEA-COMP:14737"/>
        <dbReference type="Rhea" id="RHEA-COMP:14739"/>
        <dbReference type="ChEBI" id="CHEBI:29917"/>
        <dbReference type="ChEBI" id="CHEBI:35235"/>
        <dbReference type="ChEBI" id="CHEBI:57972"/>
        <dbReference type="ChEBI" id="CHEBI:64428"/>
        <dbReference type="EC" id="2.8.1.7"/>
    </reaction>
</comment>
<reference evidence="10 11" key="1">
    <citation type="submission" date="2021-06" db="EMBL/GenBank/DDBJ databases">
        <title>Genome-based taxonomic framework of Microbacterium strains isolated from marine environment, the description of four new species and reclassification of four preexisting species.</title>
        <authorList>
            <person name="Lee S.D."/>
            <person name="Kim S.-M."/>
            <person name="Byeon Y.-S."/>
            <person name="Yang H.L."/>
            <person name="Kim I.S."/>
        </authorList>
    </citation>
    <scope>NUCLEOTIDE SEQUENCE [LARGE SCALE GENOMIC DNA]</scope>
    <source>
        <strain evidence="10 11">KSW4-10</strain>
    </source>
</reference>
<dbReference type="Gene3D" id="3.90.1150.10">
    <property type="entry name" value="Aspartate Aminotransferase, domain 1"/>
    <property type="match status" value="1"/>
</dbReference>
<comment type="function">
    <text evidence="8">Catalyzes the removal of elemental sulfur and selenium atoms from L-cysteine, L-cystine, L-selenocysteine, and L-selenocystine to produce L-alanine.</text>
</comment>
<accession>A0ABY4J3U5</accession>
<evidence type="ECO:0000256" key="4">
    <source>
        <dbReference type="ARBA" id="ARBA00022679"/>
    </source>
</evidence>
<dbReference type="PANTHER" id="PTHR43586">
    <property type="entry name" value="CYSTEINE DESULFURASE"/>
    <property type="match status" value="1"/>
</dbReference>
<evidence type="ECO:0000313" key="10">
    <source>
        <dbReference type="EMBL" id="UPL18771.1"/>
    </source>
</evidence>
<comment type="cofactor">
    <cofactor evidence="1 7">
        <name>pyridoxal 5'-phosphate</name>
        <dbReference type="ChEBI" id="CHEBI:597326"/>
    </cofactor>
</comment>
<sequence length="435" mass="46346">MSVSSGVDVIAPLSEDEVRRIREDFPILHTQVQGHPLVYLDSGATAQRPFAVLDAEREFSTTLNSAVHRGAHTLAAEATELFEEARGTIARFVGADEDEIVWTSNATEAINLIAYSLSNASLGRGGAAAERFRLREGDEIVTTEMEHHANLIPWQELAARTGATLKVIPLDDDGALRLDVAADLITARTKLVAFTHVSNVLGVINPVETLVTAARQVGALTVLDACQSAPHLTLDVRALDVDFAVLSGHKMLGPTGIGALYGRREVLAAMPPFLTGGSMITTVTTTEAEYLPPPQRFEAGTQRVSQAIALAAAVDYLTEVGMSRIAAHEAAFGRRLVDGLGAINGVRVLGADIDLPRVGLASFDVAGIHSHDVGQFLDDRGIAVRVGHHCAQPLHRRLGVTSSTRASTYLYTTDAEVDAVIEGVAGAIDFFRRGV</sequence>
<organism evidence="10 11">
    <name type="scientific">Microbacterium aurugineum</name>
    <dbReference type="NCBI Taxonomy" id="2851642"/>
    <lineage>
        <taxon>Bacteria</taxon>
        <taxon>Bacillati</taxon>
        <taxon>Actinomycetota</taxon>
        <taxon>Actinomycetes</taxon>
        <taxon>Micrococcales</taxon>
        <taxon>Microbacteriaceae</taxon>
        <taxon>Microbacterium</taxon>
    </lineage>
</organism>
<evidence type="ECO:0000256" key="5">
    <source>
        <dbReference type="ARBA" id="ARBA00022898"/>
    </source>
</evidence>
<dbReference type="NCBIfam" id="TIGR01979">
    <property type="entry name" value="sufS"/>
    <property type="match status" value="1"/>
</dbReference>
<evidence type="ECO:0000256" key="6">
    <source>
        <dbReference type="ARBA" id="ARBA00050776"/>
    </source>
</evidence>
<dbReference type="InterPro" id="IPR000192">
    <property type="entry name" value="Aminotrans_V_dom"/>
</dbReference>
<comment type="similarity">
    <text evidence="2 8">Belongs to the class-V pyridoxal-phosphate-dependent aminotransferase family. Csd subfamily.</text>
</comment>
<dbReference type="RefSeq" id="WP_261811507.1">
    <property type="nucleotide sequence ID" value="NZ_CP078078.1"/>
</dbReference>
<dbReference type="SUPFAM" id="SSF53383">
    <property type="entry name" value="PLP-dependent transferases"/>
    <property type="match status" value="1"/>
</dbReference>
<evidence type="ECO:0000256" key="3">
    <source>
        <dbReference type="ARBA" id="ARBA00012239"/>
    </source>
</evidence>
<dbReference type="PANTHER" id="PTHR43586:SF8">
    <property type="entry name" value="CYSTEINE DESULFURASE 1, CHLOROPLASTIC"/>
    <property type="match status" value="1"/>
</dbReference>
<dbReference type="InterPro" id="IPR010970">
    <property type="entry name" value="Cys_dSase_SufS"/>
</dbReference>
<dbReference type="EMBL" id="CP078078">
    <property type="protein sequence ID" value="UPL18771.1"/>
    <property type="molecule type" value="Genomic_DNA"/>
</dbReference>
<dbReference type="InterPro" id="IPR015421">
    <property type="entry name" value="PyrdxlP-dep_Trfase_major"/>
</dbReference>
<dbReference type="InterPro" id="IPR020578">
    <property type="entry name" value="Aminotrans_V_PyrdxlP_BS"/>
</dbReference>